<keyword evidence="3" id="KW-1185">Reference proteome</keyword>
<feature type="compositionally biased region" description="Basic and acidic residues" evidence="1">
    <location>
        <begin position="291"/>
        <end position="312"/>
    </location>
</feature>
<comment type="caution">
    <text evidence="2">The sequence shown here is derived from an EMBL/GenBank/DDBJ whole genome shotgun (WGS) entry which is preliminary data.</text>
</comment>
<gene>
    <name evidence="2" type="ORF">C9374_005252</name>
</gene>
<evidence type="ECO:0000256" key="1">
    <source>
        <dbReference type="SAM" id="MobiDB-lite"/>
    </source>
</evidence>
<reference evidence="2 3" key="1">
    <citation type="journal article" date="2018" name="BMC Genomics">
        <title>The genome of Naegleria lovaniensis, the basis for a comparative approach to unravel pathogenicity factors of the human pathogenic amoeba N. fowleri.</title>
        <authorList>
            <person name="Liechti N."/>
            <person name="Schurch N."/>
            <person name="Bruggmann R."/>
            <person name="Wittwer M."/>
        </authorList>
    </citation>
    <scope>NUCLEOTIDE SEQUENCE [LARGE SCALE GENOMIC DNA]</scope>
    <source>
        <strain evidence="2 3">ATCC 30569</strain>
    </source>
</reference>
<protein>
    <submittedName>
        <fullName evidence="2">Uncharacterized protein</fullName>
    </submittedName>
</protein>
<feature type="region of interest" description="Disordered" evidence="1">
    <location>
        <begin position="229"/>
        <end position="269"/>
    </location>
</feature>
<accession>A0AA88GQW4</accession>
<dbReference type="GeneID" id="68097707"/>
<name>A0AA88GQW4_NAELO</name>
<evidence type="ECO:0000313" key="3">
    <source>
        <dbReference type="Proteomes" id="UP000816034"/>
    </source>
</evidence>
<dbReference type="EMBL" id="PYSW02000023">
    <property type="protein sequence ID" value="KAG2382672.1"/>
    <property type="molecule type" value="Genomic_DNA"/>
</dbReference>
<proteinExistence type="predicted"/>
<organism evidence="2 3">
    <name type="scientific">Naegleria lovaniensis</name>
    <name type="common">Amoeba</name>
    <dbReference type="NCBI Taxonomy" id="51637"/>
    <lineage>
        <taxon>Eukaryota</taxon>
        <taxon>Discoba</taxon>
        <taxon>Heterolobosea</taxon>
        <taxon>Tetramitia</taxon>
        <taxon>Eutetramitia</taxon>
        <taxon>Vahlkampfiidae</taxon>
        <taxon>Naegleria</taxon>
    </lineage>
</organism>
<feature type="region of interest" description="Disordered" evidence="1">
    <location>
        <begin position="290"/>
        <end position="321"/>
    </location>
</feature>
<evidence type="ECO:0000313" key="2">
    <source>
        <dbReference type="EMBL" id="KAG2382672.1"/>
    </source>
</evidence>
<dbReference type="Proteomes" id="UP000816034">
    <property type="component" value="Unassembled WGS sequence"/>
</dbReference>
<sequence length="487" mass="54670">MSILEQSLSLTAEAIPSPHMCLIHKEEDDKPSLLHQEEAYHNIIHVQQQHIANNNSQEMFTCVNQQHSTTINDALQKGLQIHRDATNTHTMNGCDIKLLKIVESLIMYLHAEKSNFQFIAHENGGDYQQQQQQLMSTPYALIQQWSTGTNMNMHDPHLSALLTTPSILQHVTDYPKYDMSAQRPVNVVHSLHAASLAVLTANMPPSVRTTDLTPSAVTPELSFGSSVTASSANISKSPSPSPPPTCSTTTPCSASTANKRKNSPNNFDTPTCSIPHQACQLSHITKKKKVKPLEFKQHKLEPKQEGNKRSENCDTTQIHASSSLSRSTKYLSLESHQDIPDDVIYDQPSLGLVLKLSIPQENNHIRFQVKTDVLCMSEQNLVDKSSSHANTSCRQQVVKLQKQIHTATILREQWNRNTYYFLKIPYLKLGLSTNKERGKLKLRFTYFSTSISDKYGDDNCQIISQIETNEFTTLSSKAASKRVQKKL</sequence>
<feature type="compositionally biased region" description="Low complexity" evidence="1">
    <location>
        <begin position="229"/>
        <end position="238"/>
    </location>
</feature>
<feature type="compositionally biased region" description="Low complexity" evidence="1">
    <location>
        <begin position="246"/>
        <end position="257"/>
    </location>
</feature>
<dbReference type="AlphaFoldDB" id="A0AA88GQW4"/>
<dbReference type="RefSeq" id="XP_044548351.1">
    <property type="nucleotide sequence ID" value="XM_044694982.1"/>
</dbReference>